<dbReference type="PANTHER" id="PTHR18968">
    <property type="entry name" value="THIAMINE PYROPHOSPHATE ENZYMES"/>
    <property type="match status" value="1"/>
</dbReference>
<dbReference type="InterPro" id="IPR011766">
    <property type="entry name" value="TPP_enzyme_TPP-bd"/>
</dbReference>
<keyword evidence="2 3" id="KW-0786">Thiamine pyrophosphate</keyword>
<dbReference type="Proteomes" id="UP000829542">
    <property type="component" value="Chromosome"/>
</dbReference>
<dbReference type="InterPro" id="IPR012001">
    <property type="entry name" value="Thiamin_PyroP_enz_TPP-bd_dom"/>
</dbReference>
<name>A0ABY3X350_9GAMM</name>
<dbReference type="Gene3D" id="3.40.50.1220">
    <property type="entry name" value="TPP-binding domain"/>
    <property type="match status" value="1"/>
</dbReference>
<dbReference type="InterPro" id="IPR045229">
    <property type="entry name" value="TPP_enz"/>
</dbReference>
<sequence length="554" mass="61132">MVDEKKMRTGGQILVDQLVLQGVDRGYCVPGESYLAVLDALFDTGIELITCRHEGGASMMAEAYGKLMNKPGICFVTRGPGLVNAMSGIHIAMQDSTPLIVFVGQINTQMREREAFQEINYRALLSDHVKWVTEIDNAERIPEIIGRAFHIAMSGRPGPVVIALPEDMLITNAQVLDANKILPVAISPSLNDMVRFEHLLSSASNPIMILGGGNWSAESVSRVEKFAAKNMLPVAVELRRQMLFSTEHETFVGDVGLGINPYLEDRIKKADLVILLGGRFSETPSQGYQLLNVPVSKQTLIHIHADINELNRVYQPDLAINADPEAFTKALLLLKVKNTWPCIVQKDRAAYLAWRDTRDIKLPGKLQLGEVMAFLSQSLSSDAILTNGAGNFATWVHRFYHFRAFGTQLAPTSGTMGYGVPAAIAAKQLYPDKMVICFAGDGDFMMTGEEFATAVQYEIPIIVIILDNSMFGTIRMHQEMHYPKRAIGTSLNNPDFAAYAKAFGGLGFHVETTGEFFNAWEQAIAQEKPTIIHCILDPEAMTPNKTLTEISQKL</sequence>
<dbReference type="RefSeq" id="WP_242149685.1">
    <property type="nucleotide sequence ID" value="NZ_CP093379.1"/>
</dbReference>
<reference evidence="7 8" key="1">
    <citation type="submission" date="2022-03" db="EMBL/GenBank/DDBJ databases">
        <title>Ignatzschineria rhizosphaerae HR5S32.</title>
        <authorList>
            <person name="Sun J.Q."/>
            <person name="Feng J.Y."/>
        </authorList>
    </citation>
    <scope>NUCLEOTIDE SEQUENCE [LARGE SCALE GENOMIC DNA]</scope>
    <source>
        <strain evidence="7 8">HR5S32</strain>
    </source>
</reference>
<dbReference type="PANTHER" id="PTHR18968:SF120">
    <property type="entry name" value="ACETOLACTATE SYNTHASE LARGE SUBUNIT"/>
    <property type="match status" value="1"/>
</dbReference>
<dbReference type="InterPro" id="IPR012000">
    <property type="entry name" value="Thiamin_PyroP_enz_cen_dom"/>
</dbReference>
<protein>
    <submittedName>
        <fullName evidence="7">Thiamine pyrophosphate-binding protein</fullName>
    </submittedName>
</protein>
<dbReference type="EMBL" id="CP093379">
    <property type="protein sequence ID" value="UNM96325.1"/>
    <property type="molecule type" value="Genomic_DNA"/>
</dbReference>
<proteinExistence type="inferred from homology"/>
<evidence type="ECO:0000313" key="7">
    <source>
        <dbReference type="EMBL" id="UNM96325.1"/>
    </source>
</evidence>
<evidence type="ECO:0000259" key="4">
    <source>
        <dbReference type="Pfam" id="PF00205"/>
    </source>
</evidence>
<dbReference type="CDD" id="cd00568">
    <property type="entry name" value="TPP_enzymes"/>
    <property type="match status" value="1"/>
</dbReference>
<evidence type="ECO:0000256" key="3">
    <source>
        <dbReference type="RuleBase" id="RU362132"/>
    </source>
</evidence>
<evidence type="ECO:0000313" key="8">
    <source>
        <dbReference type="Proteomes" id="UP000829542"/>
    </source>
</evidence>
<dbReference type="InterPro" id="IPR029035">
    <property type="entry name" value="DHS-like_NAD/FAD-binding_dom"/>
</dbReference>
<evidence type="ECO:0000256" key="1">
    <source>
        <dbReference type="ARBA" id="ARBA00007812"/>
    </source>
</evidence>
<dbReference type="CDD" id="cd07035">
    <property type="entry name" value="TPP_PYR_POX_like"/>
    <property type="match status" value="1"/>
</dbReference>
<evidence type="ECO:0000256" key="2">
    <source>
        <dbReference type="ARBA" id="ARBA00023052"/>
    </source>
</evidence>
<gene>
    <name evidence="7" type="ORF">MMG00_00085</name>
</gene>
<comment type="similarity">
    <text evidence="1 3">Belongs to the TPP enzyme family.</text>
</comment>
<dbReference type="SUPFAM" id="SSF52518">
    <property type="entry name" value="Thiamin diphosphate-binding fold (THDP-binding)"/>
    <property type="match status" value="2"/>
</dbReference>
<dbReference type="InterPro" id="IPR029061">
    <property type="entry name" value="THDP-binding"/>
</dbReference>
<organism evidence="7 8">
    <name type="scientific">Ignatzschineria rhizosphaerae</name>
    <dbReference type="NCBI Taxonomy" id="2923279"/>
    <lineage>
        <taxon>Bacteria</taxon>
        <taxon>Pseudomonadati</taxon>
        <taxon>Pseudomonadota</taxon>
        <taxon>Gammaproteobacteria</taxon>
        <taxon>Cardiobacteriales</taxon>
        <taxon>Ignatzschineriaceae</taxon>
        <taxon>Ignatzschineria</taxon>
    </lineage>
</organism>
<evidence type="ECO:0000259" key="6">
    <source>
        <dbReference type="Pfam" id="PF02776"/>
    </source>
</evidence>
<dbReference type="Pfam" id="PF02776">
    <property type="entry name" value="TPP_enzyme_N"/>
    <property type="match status" value="1"/>
</dbReference>
<dbReference type="Pfam" id="PF00205">
    <property type="entry name" value="TPP_enzyme_M"/>
    <property type="match status" value="1"/>
</dbReference>
<keyword evidence="8" id="KW-1185">Reference proteome</keyword>
<feature type="domain" description="Thiamine pyrophosphate enzyme N-terminal TPP-binding" evidence="6">
    <location>
        <begin position="8"/>
        <end position="121"/>
    </location>
</feature>
<dbReference type="NCBIfam" id="NF006052">
    <property type="entry name" value="PRK08199.1"/>
    <property type="match status" value="1"/>
</dbReference>
<feature type="domain" description="Thiamine pyrophosphate enzyme TPP-binding" evidence="5">
    <location>
        <begin position="388"/>
        <end position="534"/>
    </location>
</feature>
<dbReference type="Pfam" id="PF02775">
    <property type="entry name" value="TPP_enzyme_C"/>
    <property type="match status" value="1"/>
</dbReference>
<feature type="domain" description="Thiamine pyrophosphate enzyme central" evidence="4">
    <location>
        <begin position="198"/>
        <end position="331"/>
    </location>
</feature>
<dbReference type="SUPFAM" id="SSF52467">
    <property type="entry name" value="DHS-like NAD/FAD-binding domain"/>
    <property type="match status" value="1"/>
</dbReference>
<accession>A0ABY3X350</accession>
<dbReference type="Gene3D" id="3.40.50.970">
    <property type="match status" value="2"/>
</dbReference>
<evidence type="ECO:0000259" key="5">
    <source>
        <dbReference type="Pfam" id="PF02775"/>
    </source>
</evidence>